<comment type="caution">
    <text evidence="2">The sequence shown here is derived from an EMBL/GenBank/DDBJ whole genome shotgun (WGS) entry which is preliminary data.</text>
</comment>
<keyword evidence="1" id="KW-1133">Transmembrane helix</keyword>
<proteinExistence type="predicted"/>
<gene>
    <name evidence="2" type="ORF">I551_5904</name>
</gene>
<keyword evidence="1" id="KW-0812">Transmembrane</keyword>
<feature type="transmembrane region" description="Helical" evidence="1">
    <location>
        <begin position="37"/>
        <end position="63"/>
    </location>
</feature>
<keyword evidence="3" id="KW-1185">Reference proteome</keyword>
<organism evidence="2 3">
    <name type="scientific">Mycobacterium ulcerans str. Harvey</name>
    <dbReference type="NCBI Taxonomy" id="1299332"/>
    <lineage>
        <taxon>Bacteria</taxon>
        <taxon>Bacillati</taxon>
        <taxon>Actinomycetota</taxon>
        <taxon>Actinomycetes</taxon>
        <taxon>Mycobacteriales</taxon>
        <taxon>Mycobacteriaceae</taxon>
        <taxon>Mycobacterium</taxon>
        <taxon>Mycobacterium ulcerans group</taxon>
    </lineage>
</organism>
<sequence>MGAEQVQAYQQDRQDERDRACWTVKIFRRAVKGLPQLLGAIALVGLGGLFAAIDAAISTVSLARVQELVREARPVRWPCPR</sequence>
<name>A0ABN0QSH4_MYCUL</name>
<accession>A0ABN0QSH4</accession>
<dbReference type="Proteomes" id="UP000020681">
    <property type="component" value="Unassembled WGS sequence"/>
</dbReference>
<reference evidence="2 3" key="1">
    <citation type="submission" date="2014-01" db="EMBL/GenBank/DDBJ databases">
        <authorList>
            <person name="Dobos K."/>
            <person name="Lenaerts A."/>
            <person name="Ordway D."/>
            <person name="DeGroote M.A."/>
            <person name="Parker T."/>
            <person name="Sizemore C."/>
            <person name="Tallon L.J."/>
            <person name="Sadzewicz L.K."/>
            <person name="Sengamalay N."/>
            <person name="Fraser C.M."/>
            <person name="Hine E."/>
            <person name="Shefchek K.A."/>
            <person name="Das S.P."/>
            <person name="Tettelin H."/>
        </authorList>
    </citation>
    <scope>NUCLEOTIDE SEQUENCE [LARGE SCALE GENOMIC DNA]</scope>
    <source>
        <strain evidence="2 3">Harvey</strain>
    </source>
</reference>
<evidence type="ECO:0000256" key="1">
    <source>
        <dbReference type="SAM" id="Phobius"/>
    </source>
</evidence>
<keyword evidence="1" id="KW-0472">Membrane</keyword>
<evidence type="ECO:0000313" key="2">
    <source>
        <dbReference type="EMBL" id="EUA87641.1"/>
    </source>
</evidence>
<dbReference type="EMBL" id="JAOL01000159">
    <property type="protein sequence ID" value="EUA87641.1"/>
    <property type="molecule type" value="Genomic_DNA"/>
</dbReference>
<protein>
    <submittedName>
        <fullName evidence="2">Uncharacterized protein</fullName>
    </submittedName>
</protein>
<evidence type="ECO:0000313" key="3">
    <source>
        <dbReference type="Proteomes" id="UP000020681"/>
    </source>
</evidence>